<keyword evidence="4" id="KW-1185">Reference proteome</keyword>
<organism evidence="3 4">
    <name type="scientific">Geodia barretti</name>
    <name type="common">Barrett's horny sponge</name>
    <dbReference type="NCBI Taxonomy" id="519541"/>
    <lineage>
        <taxon>Eukaryota</taxon>
        <taxon>Metazoa</taxon>
        <taxon>Porifera</taxon>
        <taxon>Demospongiae</taxon>
        <taxon>Heteroscleromorpha</taxon>
        <taxon>Tetractinellida</taxon>
        <taxon>Astrophorina</taxon>
        <taxon>Geodiidae</taxon>
        <taxon>Geodia</taxon>
    </lineage>
</organism>
<dbReference type="InterPro" id="IPR048657">
    <property type="entry name" value="GREB1-like_cpSF2"/>
</dbReference>
<evidence type="ECO:0000259" key="2">
    <source>
        <dbReference type="Pfam" id="PF20692"/>
    </source>
</evidence>
<proteinExistence type="predicted"/>
<dbReference type="PANTHER" id="PTHR15720">
    <property type="entry name" value="GREB1-RELATED"/>
    <property type="match status" value="1"/>
</dbReference>
<dbReference type="AlphaFoldDB" id="A0AA35XA88"/>
<dbReference type="Pfam" id="PF20692">
    <property type="entry name" value="cpSF2-GREB1"/>
    <property type="match status" value="2"/>
</dbReference>
<sequence>MACEDPNQRGWGREGRRGGVLLCGRVAGATVKGVGPGRIVVCEDERMEEEFHSIASQLCPSADFSLIRHQLLLNDYVSALSGHAHSGSSAHPDTQTIVRGLTEEPLSSSRGRGSMLLIRSHDSHMGQQFFSKLKATRDALGLQFRFEMVLDSGREGLTLSPHFHRRVRKTTGKTDSSIYGTWVDLRLLYPSDITRSVYESELAWANGYLPPSPSLSSSSSHLRQPHTLRTTSDKDTSSHHSDEQEVMSESHDPETLGAGSDEEEEEEVIDVSDLPSQTPPTATMTTTVCAILPNHHQNRTETVTSPHLSLPHVDLFADLSDSESDSEDEGEPPAITRTCLLPRPFFHIWTSRNIQQALLLPPATGVEWASPSSKHSRSSGSHGNTASNGGSSAPSGHTEKARRPPLFDPDPAHQTSYYRKWSKPCNSVAKKALDMLLRATISGTKHRFLLTGPSQVGKTGAWQLLVRLLHDHLRSSHSVSVEIPPPQHSILLQENSSAPSGGAQSRVVAPGYLKQLYRELLGNDKKPFTNAPPSPVTSSTTVHTQATPPTPSTTIISLSPYAAQDSSHSCATCSEHSKTYSTLYMLSQRLPTSCGTDVMLRWYVPSSLTKYCIMDKEHQVLERLSLPTTPDRPDGNWFDEVPIFSPSVGRASSALLNFNHTGVKGLHVVVTTASKMTSYMGAWQDRVIMALPDNQTVCKGRSVMAAFYILQFSPESKQVPRRKFLLRLALEAPFCTSCIYSAQSTGLVFKHPISLLPPLPGMMYCRLKEFLHHNYIMNCEATPPDTPTPLPWVLIMSDSCVMWKREEREDHWRYIDLC</sequence>
<feature type="compositionally biased region" description="Basic and acidic residues" evidence="1">
    <location>
        <begin position="231"/>
        <end position="254"/>
    </location>
</feature>
<feature type="region of interest" description="Disordered" evidence="1">
    <location>
        <begin position="366"/>
        <end position="417"/>
    </location>
</feature>
<feature type="region of interest" description="Disordered" evidence="1">
    <location>
        <begin position="212"/>
        <end position="282"/>
    </location>
</feature>
<gene>
    <name evidence="3" type="ORF">GBAR_LOCUS24072</name>
</gene>
<evidence type="ECO:0000313" key="3">
    <source>
        <dbReference type="EMBL" id="CAI8043392.1"/>
    </source>
</evidence>
<name>A0AA35XA88_GEOBA</name>
<dbReference type="Proteomes" id="UP001174909">
    <property type="component" value="Unassembled WGS sequence"/>
</dbReference>
<dbReference type="PANTHER" id="PTHR15720:SF14">
    <property type="entry name" value="GREB1-LIKE PROTEIN"/>
    <property type="match status" value="1"/>
</dbReference>
<accession>A0AA35XA88</accession>
<feature type="compositionally biased region" description="Acidic residues" evidence="1">
    <location>
        <begin position="260"/>
        <end position="270"/>
    </location>
</feature>
<feature type="domain" description="GREB1-like circularly permuted SF2 helicase" evidence="2">
    <location>
        <begin position="59"/>
        <end position="169"/>
    </location>
</feature>
<feature type="region of interest" description="Disordered" evidence="1">
    <location>
        <begin position="524"/>
        <end position="556"/>
    </location>
</feature>
<comment type="caution">
    <text evidence="3">The sequence shown here is derived from an EMBL/GenBank/DDBJ whole genome shotgun (WGS) entry which is preliminary data.</text>
</comment>
<reference evidence="3" key="1">
    <citation type="submission" date="2023-03" db="EMBL/GenBank/DDBJ databases">
        <authorList>
            <person name="Steffen K."/>
            <person name="Cardenas P."/>
        </authorList>
    </citation>
    <scope>NUCLEOTIDE SEQUENCE</scope>
</reference>
<protein>
    <submittedName>
        <fullName evidence="3">GREB1-like protein</fullName>
    </submittedName>
</protein>
<dbReference type="InterPro" id="IPR028422">
    <property type="entry name" value="GREB1"/>
</dbReference>
<evidence type="ECO:0000256" key="1">
    <source>
        <dbReference type="SAM" id="MobiDB-lite"/>
    </source>
</evidence>
<feature type="compositionally biased region" description="Polar residues" evidence="1">
    <location>
        <begin position="382"/>
        <end position="395"/>
    </location>
</feature>
<feature type="domain" description="GREB1-like circularly permuted SF2 helicase" evidence="2">
    <location>
        <begin position="243"/>
        <end position="480"/>
    </location>
</feature>
<evidence type="ECO:0000313" key="4">
    <source>
        <dbReference type="Proteomes" id="UP001174909"/>
    </source>
</evidence>
<feature type="compositionally biased region" description="Low complexity" evidence="1">
    <location>
        <begin position="370"/>
        <end position="381"/>
    </location>
</feature>
<dbReference type="EMBL" id="CASHTH010003325">
    <property type="protein sequence ID" value="CAI8043392.1"/>
    <property type="molecule type" value="Genomic_DNA"/>
</dbReference>